<comment type="caution">
    <text evidence="2">The sequence shown here is derived from an EMBL/GenBank/DDBJ whole genome shotgun (WGS) entry which is preliminary data.</text>
</comment>
<keyword evidence="1" id="KW-0732">Signal</keyword>
<evidence type="ECO:0000313" key="2">
    <source>
        <dbReference type="EMBL" id="THH37970.1"/>
    </source>
</evidence>
<feature type="signal peptide" evidence="1">
    <location>
        <begin position="1"/>
        <end position="20"/>
    </location>
</feature>
<proteinExistence type="predicted"/>
<dbReference type="Proteomes" id="UP000308528">
    <property type="component" value="Unassembled WGS sequence"/>
</dbReference>
<evidence type="ECO:0000256" key="1">
    <source>
        <dbReference type="SAM" id="SignalP"/>
    </source>
</evidence>
<dbReference type="EMBL" id="SRSF01000005">
    <property type="protein sequence ID" value="THH37970.1"/>
    <property type="molecule type" value="Genomic_DNA"/>
</dbReference>
<reference evidence="2 3" key="1">
    <citation type="submission" date="2019-04" db="EMBL/GenBank/DDBJ databases">
        <title>Lewinella litorea sp. nov., isolated from a marine sand.</title>
        <authorList>
            <person name="Yoon J.-H."/>
        </authorList>
    </citation>
    <scope>NUCLEOTIDE SEQUENCE [LARGE SCALE GENOMIC DNA]</scope>
    <source>
        <strain evidence="2 3">HSMS-39</strain>
    </source>
</reference>
<name>A0A4S4NP06_9BACT</name>
<accession>A0A4S4NP06</accession>
<dbReference type="RefSeq" id="WP_136459817.1">
    <property type="nucleotide sequence ID" value="NZ_SRSF01000005.1"/>
</dbReference>
<feature type="chain" id="PRO_5020579241" evidence="1">
    <location>
        <begin position="21"/>
        <end position="179"/>
    </location>
</feature>
<sequence length="179" mass="19889">MRLLLIAVVSVLLLSGCPRSSVGDRLFDINYPVIDFTIPAGQPSFQTFVVAQPRMDTRFQDQLDASGFTADDVDLVGGVRARVTSLSGEDFREIERMELRVCPVSSPNGCTFIDLMFSIDDLGGRRQQTVNLNPGEKNFRNVFLENEEVRMELVITPFDVTTQNIDARLEWTIGAVGGL</sequence>
<organism evidence="2 3">
    <name type="scientific">Neolewinella litorea</name>
    <dbReference type="NCBI Taxonomy" id="2562452"/>
    <lineage>
        <taxon>Bacteria</taxon>
        <taxon>Pseudomonadati</taxon>
        <taxon>Bacteroidota</taxon>
        <taxon>Saprospiria</taxon>
        <taxon>Saprospirales</taxon>
        <taxon>Lewinellaceae</taxon>
        <taxon>Neolewinella</taxon>
    </lineage>
</organism>
<keyword evidence="3" id="KW-1185">Reference proteome</keyword>
<protein>
    <submittedName>
        <fullName evidence="2">Uncharacterized protein</fullName>
    </submittedName>
</protein>
<dbReference type="AlphaFoldDB" id="A0A4S4NP06"/>
<gene>
    <name evidence="2" type="ORF">E4021_13130</name>
</gene>
<dbReference type="PROSITE" id="PS51257">
    <property type="entry name" value="PROKAR_LIPOPROTEIN"/>
    <property type="match status" value="1"/>
</dbReference>
<dbReference type="OrthoDB" id="1494610at2"/>
<evidence type="ECO:0000313" key="3">
    <source>
        <dbReference type="Proteomes" id="UP000308528"/>
    </source>
</evidence>